<feature type="transmembrane region" description="Helical" evidence="1">
    <location>
        <begin position="259"/>
        <end position="277"/>
    </location>
</feature>
<evidence type="ECO:0000313" key="2">
    <source>
        <dbReference type="EMBL" id="KAA6323888.1"/>
    </source>
</evidence>
<feature type="transmembrane region" description="Helical" evidence="1">
    <location>
        <begin position="179"/>
        <end position="198"/>
    </location>
</feature>
<feature type="transmembrane region" description="Helical" evidence="1">
    <location>
        <begin position="283"/>
        <end position="303"/>
    </location>
</feature>
<organism evidence="2">
    <name type="scientific">termite gut metagenome</name>
    <dbReference type="NCBI Taxonomy" id="433724"/>
    <lineage>
        <taxon>unclassified sequences</taxon>
        <taxon>metagenomes</taxon>
        <taxon>organismal metagenomes</taxon>
    </lineage>
</organism>
<keyword evidence="1" id="KW-0812">Transmembrane</keyword>
<evidence type="ECO:0008006" key="3">
    <source>
        <dbReference type="Google" id="ProtNLM"/>
    </source>
</evidence>
<gene>
    <name evidence="2" type="ORF">EZS27_026725</name>
</gene>
<feature type="transmembrane region" description="Helical" evidence="1">
    <location>
        <begin position="226"/>
        <end position="247"/>
    </location>
</feature>
<comment type="caution">
    <text evidence="2">The sequence shown here is derived from an EMBL/GenBank/DDBJ whole genome shotgun (WGS) entry which is preliminary data.</text>
</comment>
<proteinExistence type="predicted"/>
<protein>
    <recommendedName>
        <fullName evidence="3">Transmembrane protein</fullName>
    </recommendedName>
</protein>
<accession>A0A5J4QRX2</accession>
<feature type="transmembrane region" description="Helical" evidence="1">
    <location>
        <begin position="310"/>
        <end position="332"/>
    </location>
</feature>
<sequence>MTSQQIQKAITTSQYTLPVAIILSIVFWSVSLVLLPDFPEKEVSYPIWSKILEYCFPLWLDKVVCLILYFIIGYFLSAFNNQFGLTRMRIALSASLFFLFLSAWPGSYVLCAGDIATFAFLFSVYYLFESYQQHKSSGYLFHSALFTGIGSLFYPQLTYFIPVLIIGAYSFRSLNIRSFFALLIGWSVPYWFLFGYAFPAQKMDLFYQPFIELINFQSVRFDYFQVWELVTLGYTFSLCIISAVHSYITSFRDKIRTRLYIRFFILLNACIFLFIFLQPAQYVNLLPLLLVGTSILVGHLYVLSNSETAAGFFIISMIISLSLFGLNMWMLLSDFKLTLT</sequence>
<feature type="transmembrane region" description="Helical" evidence="1">
    <location>
        <begin position="96"/>
        <end position="128"/>
    </location>
</feature>
<feature type="transmembrane region" description="Helical" evidence="1">
    <location>
        <begin position="56"/>
        <end position="76"/>
    </location>
</feature>
<dbReference type="AlphaFoldDB" id="A0A5J4QRX2"/>
<keyword evidence="1" id="KW-0472">Membrane</keyword>
<feature type="transmembrane region" description="Helical" evidence="1">
    <location>
        <begin position="15"/>
        <end position="36"/>
    </location>
</feature>
<keyword evidence="1" id="KW-1133">Transmembrane helix</keyword>
<reference evidence="2" key="1">
    <citation type="submission" date="2019-03" db="EMBL/GenBank/DDBJ databases">
        <title>Single cell metagenomics reveals metabolic interactions within the superorganism composed of flagellate Streblomastix strix and complex community of Bacteroidetes bacteria on its surface.</title>
        <authorList>
            <person name="Treitli S.C."/>
            <person name="Kolisko M."/>
            <person name="Husnik F."/>
            <person name="Keeling P."/>
            <person name="Hampl V."/>
        </authorList>
    </citation>
    <scope>NUCLEOTIDE SEQUENCE</scope>
    <source>
        <strain evidence="2">STM</strain>
    </source>
</reference>
<dbReference type="EMBL" id="SNRY01002698">
    <property type="protein sequence ID" value="KAA6323888.1"/>
    <property type="molecule type" value="Genomic_DNA"/>
</dbReference>
<feature type="transmembrane region" description="Helical" evidence="1">
    <location>
        <begin position="140"/>
        <end position="167"/>
    </location>
</feature>
<name>A0A5J4QRX2_9ZZZZ</name>
<evidence type="ECO:0000256" key="1">
    <source>
        <dbReference type="SAM" id="Phobius"/>
    </source>
</evidence>